<keyword evidence="2" id="KW-0378">Hydrolase</keyword>
<dbReference type="InterPro" id="IPR022790">
    <property type="entry name" value="GH26_dom"/>
</dbReference>
<dbReference type="InterPro" id="IPR000805">
    <property type="entry name" value="Glyco_hydro_26"/>
</dbReference>
<comment type="similarity">
    <text evidence="1">Belongs to the glycosyl hydrolase 26 family.</text>
</comment>
<sequence length="388" mass="43888">MMKPVFLSLLLAAPLMCGCQEKNDPEPDPQEEAVVLSLADAQATAETKALYSNLWAIREKGWMFGHHDDLMYGRKWYGTEGGSDTKAVCGDYPGVYSLDLSTFMDDRVSTEGEENNLRLKCMKEAYDRGMVITACLHLNNPLTGGDAWDNTSTEVAAQILKDGSDTQKTFNLWLDRLASLAKGLKGSDGKNIPIIIRPFHEHTQTWSWWGSRCTSEQQFIALWRYFVDYLKSAGVHNLIYAISPQMDSKKVESDFLYRWPGDNYVDFIGMDCYQGINNNVFVNNLKVLSKLSIDRKKPAGVTETGVEGFKNPDYWIENIAAPMAGRKMSLLVTWRNKYDPMEQGSHYFSVFPGHVSVESFKTLYGRSDTFFCKDLPRMYVPAANITVQ</sequence>
<accession>D3JVT7</accession>
<dbReference type="InterPro" id="IPR017853">
    <property type="entry name" value="GH"/>
</dbReference>
<dbReference type="GO" id="GO:0016985">
    <property type="term" value="F:mannan endo-1,4-beta-mannosidase activity"/>
    <property type="evidence" value="ECO:0007669"/>
    <property type="project" value="InterPro"/>
</dbReference>
<name>D3JVT7_9ZZZZ</name>
<dbReference type="Pfam" id="PF02156">
    <property type="entry name" value="Glyco_hydro_26"/>
    <property type="match status" value="1"/>
</dbReference>
<dbReference type="AlphaFoldDB" id="D3JVT7"/>
<dbReference type="PANTHER" id="PTHR40079:SF4">
    <property type="entry name" value="GH26 DOMAIN-CONTAINING PROTEIN-RELATED"/>
    <property type="match status" value="1"/>
</dbReference>
<evidence type="ECO:0000259" key="4">
    <source>
        <dbReference type="PROSITE" id="PS51764"/>
    </source>
</evidence>
<keyword evidence="3" id="KW-0326">Glycosidase</keyword>
<reference evidence="5" key="1">
    <citation type="submission" date="2009-12" db="EMBL/GenBank/DDBJ databases">
        <title>Cloning and identification of genes encoding acidic cellulases from the metagenomes of buffalo rumen.</title>
        <authorList>
            <person name="Duan C.J."/>
            <person name="Liu J.L."/>
            <person name="Feng J.X."/>
        </authorList>
    </citation>
    <scope>NUCLEOTIDE SEQUENCE</scope>
</reference>
<feature type="domain" description="GH26" evidence="4">
    <location>
        <begin position="45"/>
        <end position="373"/>
    </location>
</feature>
<dbReference type="CAZy" id="GH26">
    <property type="family name" value="Glycoside Hydrolase Family 26"/>
</dbReference>
<dbReference type="PRINTS" id="PR00739">
    <property type="entry name" value="GLHYDRLASE26"/>
</dbReference>
<proteinExistence type="inferred from homology"/>
<dbReference type="SUPFAM" id="SSF51445">
    <property type="entry name" value="(Trans)glycosidases"/>
    <property type="match status" value="1"/>
</dbReference>
<evidence type="ECO:0000256" key="2">
    <source>
        <dbReference type="ARBA" id="ARBA00022801"/>
    </source>
</evidence>
<evidence type="ECO:0000256" key="1">
    <source>
        <dbReference type="ARBA" id="ARBA00007754"/>
    </source>
</evidence>
<dbReference type="Gene3D" id="3.20.20.80">
    <property type="entry name" value="Glycosidases"/>
    <property type="match status" value="1"/>
</dbReference>
<dbReference type="PROSITE" id="PS51257">
    <property type="entry name" value="PROKAR_LIPOPROTEIN"/>
    <property type="match status" value="1"/>
</dbReference>
<evidence type="ECO:0000256" key="3">
    <source>
        <dbReference type="ARBA" id="ARBA00023295"/>
    </source>
</evidence>
<dbReference type="PROSITE" id="PS51764">
    <property type="entry name" value="GH26"/>
    <property type="match status" value="1"/>
</dbReference>
<dbReference type="PANTHER" id="PTHR40079">
    <property type="entry name" value="MANNAN ENDO-1,4-BETA-MANNOSIDASE E-RELATED"/>
    <property type="match status" value="1"/>
</dbReference>
<evidence type="ECO:0000313" key="5">
    <source>
        <dbReference type="EMBL" id="ADB80106.1"/>
    </source>
</evidence>
<dbReference type="GO" id="GO:0006080">
    <property type="term" value="P:substituted mannan metabolic process"/>
    <property type="evidence" value="ECO:0007669"/>
    <property type="project" value="InterPro"/>
</dbReference>
<dbReference type="EMBL" id="GU322009">
    <property type="protein sequence ID" value="ADB80106.1"/>
    <property type="molecule type" value="Genomic_DNA"/>
</dbReference>
<organism evidence="5">
    <name type="scientific">uncultured microorganism</name>
    <dbReference type="NCBI Taxonomy" id="358574"/>
    <lineage>
        <taxon>unclassified sequences</taxon>
        <taxon>environmental samples</taxon>
    </lineage>
</organism>
<protein>
    <submittedName>
        <fullName evidence="5">Beta-mannanase</fullName>
    </submittedName>
</protein>